<gene>
    <name evidence="13" type="ORF">I4I82_10970</name>
</gene>
<dbReference type="Pfam" id="PF02467">
    <property type="entry name" value="Whib"/>
    <property type="match status" value="1"/>
</dbReference>
<proteinExistence type="inferred from homology"/>
<keyword evidence="11" id="KW-0804">Transcription</keyword>
<evidence type="ECO:0000256" key="10">
    <source>
        <dbReference type="ARBA" id="ARBA00023157"/>
    </source>
</evidence>
<evidence type="ECO:0000256" key="1">
    <source>
        <dbReference type="ARBA" id="ARBA00001966"/>
    </source>
</evidence>
<evidence type="ECO:0000256" key="2">
    <source>
        <dbReference type="ARBA" id="ARBA00004496"/>
    </source>
</evidence>
<comment type="caution">
    <text evidence="13">The sequence shown here is derived from an EMBL/GenBank/DDBJ whole genome shotgun (WGS) entry which is preliminary data.</text>
</comment>
<comment type="cofactor">
    <cofactor evidence="1">
        <name>[4Fe-4S] cluster</name>
        <dbReference type="ChEBI" id="CHEBI:49883"/>
    </cofactor>
</comment>
<reference evidence="13 14" key="1">
    <citation type="submission" date="2020-11" db="EMBL/GenBank/DDBJ databases">
        <title>Pseudonocardia abyssalis sp. nov. and Pseudonocardia oceani sp. nov., description and phylogenomic analysis of two novel actinomycetes isolated from the deep Southern Ocean.</title>
        <authorList>
            <person name="Parra J."/>
        </authorList>
    </citation>
    <scope>NUCLEOTIDE SEQUENCE [LARGE SCALE GENOMIC DNA]</scope>
    <source>
        <strain evidence="14">KRD185</strain>
    </source>
</reference>
<keyword evidence="8" id="KW-0805">Transcription regulation</keyword>
<accession>A0ABS6U7J2</accession>
<sequence length="97" mass="10053">MTAPTTAASSWRRLAACTVVGPETFYPLDLTPTGPAVIAARRVCATCPVRRACLADVMAAESPARRWGITAGLTPDERTALFAGQHSLVDPTGAVAA</sequence>
<dbReference type="Proteomes" id="UP000694300">
    <property type="component" value="Unassembled WGS sequence"/>
</dbReference>
<evidence type="ECO:0000259" key="12">
    <source>
        <dbReference type="PROSITE" id="PS51674"/>
    </source>
</evidence>
<evidence type="ECO:0000256" key="11">
    <source>
        <dbReference type="ARBA" id="ARBA00023163"/>
    </source>
</evidence>
<dbReference type="InterPro" id="IPR034768">
    <property type="entry name" value="4FE4S_WBL"/>
</dbReference>
<feature type="domain" description="4Fe-4S Wbl-type" evidence="12">
    <location>
        <begin position="16"/>
        <end position="80"/>
    </location>
</feature>
<evidence type="ECO:0000256" key="4">
    <source>
        <dbReference type="ARBA" id="ARBA00022485"/>
    </source>
</evidence>
<evidence type="ECO:0000256" key="9">
    <source>
        <dbReference type="ARBA" id="ARBA00023125"/>
    </source>
</evidence>
<protein>
    <submittedName>
        <fullName evidence="13">WhiB family transcriptional regulator</fullName>
    </submittedName>
</protein>
<dbReference type="EMBL" id="JADQDF010000001">
    <property type="protein sequence ID" value="MBW0128208.1"/>
    <property type="molecule type" value="Genomic_DNA"/>
</dbReference>
<keyword evidence="9" id="KW-0238">DNA-binding</keyword>
<evidence type="ECO:0000256" key="8">
    <source>
        <dbReference type="ARBA" id="ARBA00023015"/>
    </source>
</evidence>
<dbReference type="PANTHER" id="PTHR38839">
    <property type="entry name" value="TRANSCRIPTIONAL REGULATOR WHID-RELATED"/>
    <property type="match status" value="1"/>
</dbReference>
<dbReference type="RefSeq" id="WP_218590039.1">
    <property type="nucleotide sequence ID" value="NZ_JADQDE010000028.1"/>
</dbReference>
<keyword evidence="7" id="KW-0411">Iron-sulfur</keyword>
<comment type="subcellular location">
    <subcellularLocation>
        <location evidence="2">Cytoplasm</location>
    </subcellularLocation>
</comment>
<evidence type="ECO:0000256" key="3">
    <source>
        <dbReference type="ARBA" id="ARBA00006597"/>
    </source>
</evidence>
<evidence type="ECO:0000313" key="14">
    <source>
        <dbReference type="Proteomes" id="UP000694300"/>
    </source>
</evidence>
<evidence type="ECO:0000256" key="5">
    <source>
        <dbReference type="ARBA" id="ARBA00022723"/>
    </source>
</evidence>
<keyword evidence="5" id="KW-0479">Metal-binding</keyword>
<name>A0ABS6U7J2_9PSEU</name>
<dbReference type="PROSITE" id="PS51674">
    <property type="entry name" value="4FE4S_WBL"/>
    <property type="match status" value="1"/>
</dbReference>
<comment type="similarity">
    <text evidence="3">Belongs to the WhiB family.</text>
</comment>
<evidence type="ECO:0000256" key="7">
    <source>
        <dbReference type="ARBA" id="ARBA00023014"/>
    </source>
</evidence>
<dbReference type="InterPro" id="IPR003482">
    <property type="entry name" value="Whib"/>
</dbReference>
<organism evidence="13 14">
    <name type="scientific">Pseudonocardia oceani</name>
    <dbReference type="NCBI Taxonomy" id="2792013"/>
    <lineage>
        <taxon>Bacteria</taxon>
        <taxon>Bacillati</taxon>
        <taxon>Actinomycetota</taxon>
        <taxon>Actinomycetes</taxon>
        <taxon>Pseudonocardiales</taxon>
        <taxon>Pseudonocardiaceae</taxon>
        <taxon>Pseudonocardia</taxon>
    </lineage>
</organism>
<keyword evidence="4" id="KW-0004">4Fe-4S</keyword>
<evidence type="ECO:0000256" key="6">
    <source>
        <dbReference type="ARBA" id="ARBA00023004"/>
    </source>
</evidence>
<keyword evidence="14" id="KW-1185">Reference proteome</keyword>
<keyword evidence="10" id="KW-1015">Disulfide bond</keyword>
<keyword evidence="6" id="KW-0408">Iron</keyword>
<evidence type="ECO:0000313" key="13">
    <source>
        <dbReference type="EMBL" id="MBW0128208.1"/>
    </source>
</evidence>